<dbReference type="PROSITE" id="PS51419">
    <property type="entry name" value="RAB"/>
    <property type="match status" value="1"/>
</dbReference>
<proteinExistence type="predicted"/>
<dbReference type="NCBIfam" id="TIGR00231">
    <property type="entry name" value="small_GTP"/>
    <property type="match status" value="1"/>
</dbReference>
<evidence type="ECO:0000313" key="2">
    <source>
        <dbReference type="EMBL" id="QHT26244.1"/>
    </source>
</evidence>
<protein>
    <submittedName>
        <fullName evidence="2">Uncharacterized protein</fullName>
    </submittedName>
</protein>
<dbReference type="SMART" id="SM00174">
    <property type="entry name" value="RHO"/>
    <property type="match status" value="1"/>
</dbReference>
<evidence type="ECO:0000256" key="1">
    <source>
        <dbReference type="ARBA" id="ARBA00022741"/>
    </source>
</evidence>
<dbReference type="InterPro" id="IPR027417">
    <property type="entry name" value="P-loop_NTPase"/>
</dbReference>
<dbReference type="SMART" id="SM00173">
    <property type="entry name" value="RAS"/>
    <property type="match status" value="1"/>
</dbReference>
<accession>A0A6C0EAY3</accession>
<dbReference type="EMBL" id="MN739782">
    <property type="protein sequence ID" value="QHT26244.1"/>
    <property type="molecule type" value="Genomic_DNA"/>
</dbReference>
<dbReference type="PRINTS" id="PR00449">
    <property type="entry name" value="RASTRNSFRMNG"/>
</dbReference>
<dbReference type="GO" id="GO:0003924">
    <property type="term" value="F:GTPase activity"/>
    <property type="evidence" value="ECO:0007669"/>
    <property type="project" value="InterPro"/>
</dbReference>
<dbReference type="GO" id="GO:0005525">
    <property type="term" value="F:GTP binding"/>
    <property type="evidence" value="ECO:0007669"/>
    <property type="project" value="InterPro"/>
</dbReference>
<dbReference type="InterPro" id="IPR001806">
    <property type="entry name" value="Small_GTPase"/>
</dbReference>
<keyword evidence="1" id="KW-0547">Nucleotide-binding</keyword>
<dbReference type="Gene3D" id="3.40.50.300">
    <property type="entry name" value="P-loop containing nucleotide triphosphate hydrolases"/>
    <property type="match status" value="1"/>
</dbReference>
<dbReference type="PROSITE" id="PS51421">
    <property type="entry name" value="RAS"/>
    <property type="match status" value="1"/>
</dbReference>
<dbReference type="CDD" id="cd00154">
    <property type="entry name" value="Rab"/>
    <property type="match status" value="1"/>
</dbReference>
<name>A0A6C0EAY3_9ZZZZ</name>
<dbReference type="SMART" id="SM00175">
    <property type="entry name" value="RAB"/>
    <property type="match status" value="1"/>
</dbReference>
<dbReference type="PANTHER" id="PTHR47978">
    <property type="match status" value="1"/>
</dbReference>
<dbReference type="FunFam" id="3.40.50.300:FF:001447">
    <property type="entry name" value="Ras-related protein Rab-1B"/>
    <property type="match status" value="1"/>
</dbReference>
<organism evidence="2">
    <name type="scientific">viral metagenome</name>
    <dbReference type="NCBI Taxonomy" id="1070528"/>
    <lineage>
        <taxon>unclassified sequences</taxon>
        <taxon>metagenomes</taxon>
        <taxon>organismal metagenomes</taxon>
    </lineage>
</organism>
<reference evidence="2" key="1">
    <citation type="journal article" date="2020" name="Nature">
        <title>Giant virus diversity and host interactions through global metagenomics.</title>
        <authorList>
            <person name="Schulz F."/>
            <person name="Roux S."/>
            <person name="Paez-Espino D."/>
            <person name="Jungbluth S."/>
            <person name="Walsh D.A."/>
            <person name="Denef V.J."/>
            <person name="McMahon K.D."/>
            <person name="Konstantinidis K.T."/>
            <person name="Eloe-Fadrosh E.A."/>
            <person name="Kyrpides N.C."/>
            <person name="Woyke T."/>
        </authorList>
    </citation>
    <scope>NUCLEOTIDE SEQUENCE</scope>
    <source>
        <strain evidence="2">GVMAG-M-3300023179-27</strain>
    </source>
</reference>
<dbReference type="AlphaFoldDB" id="A0A6C0EAY3"/>
<dbReference type="InterPro" id="IPR005225">
    <property type="entry name" value="Small_GTP-bd"/>
</dbReference>
<sequence>MNKFKLCIIGDSGVGKTSIVEKLVNDKIAVNTETTIGAMFSFYKLSDDTICNIYDTAGQERYRSIAPLFYRNANLILLVYDVTNKKSLDSLVKWQSDIYKTNESTKYIVIGNKIDKKRVIEKQDLDAVLDKLDKLCYVETSIFDDSIEKLKKVIEEQLIDKCTPKETQSYFWSSIDYLKSKNPCCS</sequence>
<dbReference type="Pfam" id="PF00071">
    <property type="entry name" value="Ras"/>
    <property type="match status" value="1"/>
</dbReference>
<dbReference type="SUPFAM" id="SSF52540">
    <property type="entry name" value="P-loop containing nucleoside triphosphate hydrolases"/>
    <property type="match status" value="1"/>
</dbReference>